<organism evidence="3 4">
    <name type="scientific">Batrachochytrium salamandrivorans</name>
    <dbReference type="NCBI Taxonomy" id="1357716"/>
    <lineage>
        <taxon>Eukaryota</taxon>
        <taxon>Fungi</taxon>
        <taxon>Fungi incertae sedis</taxon>
        <taxon>Chytridiomycota</taxon>
        <taxon>Chytridiomycota incertae sedis</taxon>
        <taxon>Chytridiomycetes</taxon>
        <taxon>Rhizophydiales</taxon>
        <taxon>Rhizophydiales incertae sedis</taxon>
        <taxon>Batrachochytrium</taxon>
    </lineage>
</organism>
<accession>A0ABQ8F8U6</accession>
<reference evidence="3 4" key="1">
    <citation type="submission" date="2021-02" db="EMBL/GenBank/DDBJ databases">
        <title>Variation within the Batrachochytrium salamandrivorans European outbreak.</title>
        <authorList>
            <person name="Kelly M."/>
            <person name="Pasmans F."/>
            <person name="Shea T.P."/>
            <person name="Munoz J.F."/>
            <person name="Carranza S."/>
            <person name="Cuomo C.A."/>
            <person name="Martel A."/>
        </authorList>
    </citation>
    <scope>NUCLEOTIDE SEQUENCE [LARGE SCALE GENOMIC DNA]</scope>
    <source>
        <strain evidence="3 4">AMFP18/2</strain>
    </source>
</reference>
<proteinExistence type="predicted"/>
<evidence type="ECO:0000256" key="2">
    <source>
        <dbReference type="SAM" id="MobiDB-lite"/>
    </source>
</evidence>
<comment type="caution">
    <text evidence="3">The sequence shown here is derived from an EMBL/GenBank/DDBJ whole genome shotgun (WGS) entry which is preliminary data.</text>
</comment>
<protein>
    <submittedName>
        <fullName evidence="3">Uncharacterized protein</fullName>
    </submittedName>
</protein>
<name>A0ABQ8F8U6_9FUNG</name>
<feature type="region of interest" description="Disordered" evidence="2">
    <location>
        <begin position="21"/>
        <end position="47"/>
    </location>
</feature>
<evidence type="ECO:0000256" key="1">
    <source>
        <dbReference type="ARBA" id="ARBA00023054"/>
    </source>
</evidence>
<feature type="region of interest" description="Disordered" evidence="2">
    <location>
        <begin position="288"/>
        <end position="317"/>
    </location>
</feature>
<dbReference type="PANTHER" id="PTHR21501">
    <property type="entry name" value="PROTEIN FAM-161"/>
    <property type="match status" value="1"/>
</dbReference>
<gene>
    <name evidence="3" type="ORF">BASA50_006805</name>
</gene>
<evidence type="ECO:0000313" key="4">
    <source>
        <dbReference type="Proteomes" id="UP001648503"/>
    </source>
</evidence>
<dbReference type="EMBL" id="JAFCIX010000338">
    <property type="protein sequence ID" value="KAH6594215.1"/>
    <property type="molecule type" value="Genomic_DNA"/>
</dbReference>
<evidence type="ECO:0000313" key="3">
    <source>
        <dbReference type="EMBL" id="KAH6594215.1"/>
    </source>
</evidence>
<keyword evidence="4" id="KW-1185">Reference proteome</keyword>
<keyword evidence="1" id="KW-0175">Coiled coil</keyword>
<dbReference type="Proteomes" id="UP001648503">
    <property type="component" value="Unassembled WGS sequence"/>
</dbReference>
<sequence length="677" mass="76906">MQMGLQCIGLQIHKVSGFQRAAPEHSDVARGDGSDDRHASVVNDQDDMNKRVGAVRAHGRAATDTVPTTLLRTSLSEESIALLEMPEAAGCVVDTQDQHQARQDEASDGQVVDMSPMSRLDNGEGEYGFVGLAGHMHAAAMDGSASTYSSILALEVERQQLKQRAEELRAACIDDMSQSVRRIAPRYYGWMEAYPNMTTFSQMQRSLLGNLSCRRDGLWKAMQDMQVLEHRPKAPNASVCLLDEMQSALMMHGLDGMDSALVKSVYPWTHASAEVAVRDRLCSRSAPSTIEKDPCPQRTPAYKSFTRPASRPPTQRQSIAQRRFQQDMAEMEAKIQHEINTKFRAKPAPTSVHVPNSRYAANPTSTRAVQLRNKLRSAQLQAAQECIKCKCPRNKQGRSVLCKCLSKMNSHVRNASHIHQADQHDATTCPEEVVVRVAITAGEDGRKRRERIQKSESVSGITIEHTFHPRITGDIPNYEATQQQLFHRLDTLKRQRIPIKPVPFSGLELHELEATHRAEERKKRLEKQKECALHCTKPKHIPKKIPNHVKIQHTYSSKLKSEYTQFKKDTKQLIKDVKEETHLQKEQSRREFSYKIRARIDQSDMVLKKDKCEHKRNQNLLDKSQREKEYQACIFEMNKRVSSRMCLFEKATIENSKNKALSDFKKTMKECGFDDLN</sequence>
<dbReference type="PANTHER" id="PTHR21501:SF1">
    <property type="entry name" value="PROTEIN FAM-161"/>
    <property type="match status" value="1"/>
</dbReference>
<dbReference type="InterPro" id="IPR051655">
    <property type="entry name" value="FAM161"/>
</dbReference>
<feature type="compositionally biased region" description="Basic and acidic residues" evidence="2">
    <location>
        <begin position="22"/>
        <end position="39"/>
    </location>
</feature>